<evidence type="ECO:0000313" key="2">
    <source>
        <dbReference type="Proteomes" id="UP000215196"/>
    </source>
</evidence>
<evidence type="ECO:0000313" key="1">
    <source>
        <dbReference type="EMBL" id="SNV32418.1"/>
    </source>
</evidence>
<reference evidence="1 2" key="1">
    <citation type="submission" date="2017-06" db="EMBL/GenBank/DDBJ databases">
        <authorList>
            <consortium name="Pathogen Informatics"/>
        </authorList>
    </citation>
    <scope>NUCLEOTIDE SEQUENCE [LARGE SCALE GENOMIC DNA]</scope>
    <source>
        <strain evidence="1 2">NCTC13490</strain>
    </source>
</reference>
<keyword evidence="2" id="KW-1185">Reference proteome</keyword>
<organism evidence="1 2">
    <name type="scientific">Chryseobacterium taklimakanense</name>
    <dbReference type="NCBI Taxonomy" id="536441"/>
    <lineage>
        <taxon>Bacteria</taxon>
        <taxon>Pseudomonadati</taxon>
        <taxon>Bacteroidota</taxon>
        <taxon>Flavobacteriia</taxon>
        <taxon>Flavobacteriales</taxon>
        <taxon>Weeksellaceae</taxon>
        <taxon>Chryseobacterium group</taxon>
        <taxon>Chryseobacterium</taxon>
    </lineage>
</organism>
<accession>A0A239WER9</accession>
<sequence length="225" mass="25634">MYLWPSQKVGMARYESIMKISGTIDNLVFYQLNGVSVVRRKSGFNSADYKKKASYKKVRENSCEFGHCSKSGKMLRNALHNYIAENGDKYLYQKVAKLMTEIKDLDDTSERGKRSVEKGLAKSEANGLLKNFTFGNFENVKNDIMRSDSLFSVTIQNIAKNASDEIELVTLKPDFVSYKTEKKSQIIPVNRSGIYEFDKHFENEAALLYFAVLKKDGNILKLGFV</sequence>
<name>A0A239WER9_9FLAO</name>
<dbReference type="EMBL" id="LT906465">
    <property type="protein sequence ID" value="SNV32418.1"/>
    <property type="molecule type" value="Genomic_DNA"/>
</dbReference>
<dbReference type="AlphaFoldDB" id="A0A239WER9"/>
<dbReference type="KEGG" id="ctak:4412677_00135"/>
<dbReference type="Proteomes" id="UP000215196">
    <property type="component" value="Chromosome 1"/>
</dbReference>
<gene>
    <name evidence="1" type="ORF">SAMEA4412677_00135</name>
</gene>
<protein>
    <submittedName>
        <fullName evidence="1">Uncharacterized protein</fullName>
    </submittedName>
</protein>
<proteinExistence type="predicted"/>